<protein>
    <submittedName>
        <fullName evidence="1">GLPGLI family protein</fullName>
    </submittedName>
</protein>
<name>A0A840EMZ4_9FLAO</name>
<evidence type="ECO:0000313" key="2">
    <source>
        <dbReference type="Proteomes" id="UP000553034"/>
    </source>
</evidence>
<keyword evidence="2" id="KW-1185">Reference proteome</keyword>
<sequence length="241" mass="27875">MNKIYIILISLLFYYYSDAQNISATYSISVVDKDQIAKQKHDDKFNKVYKILMERVGNISTQVSYQLKISGQQAVFSMNDFLVKDRKEQSSLNLLNTHSKGLFYNDITCPEQLQQTEVFGKMYIVDLPEPVWEIKNEESKIGNYTCKKALTKQVFYDKHGEEKSYEVVAWFTNELPFSFGPVGFAGLPGLIVKLEIEDRIFILQDIKKEKTSLSIKKPTKGKEISLKEYYELFSTAMGDFK</sequence>
<dbReference type="Pfam" id="PF09697">
    <property type="entry name" value="Porph_ging"/>
    <property type="match status" value="1"/>
</dbReference>
<dbReference type="AlphaFoldDB" id="A0A840EMZ4"/>
<evidence type="ECO:0000313" key="1">
    <source>
        <dbReference type="EMBL" id="MBB4118475.1"/>
    </source>
</evidence>
<proteinExistence type="predicted"/>
<organism evidence="1 2">
    <name type="scientific">Mesonia hippocampi</name>
    <dbReference type="NCBI Taxonomy" id="1628250"/>
    <lineage>
        <taxon>Bacteria</taxon>
        <taxon>Pseudomonadati</taxon>
        <taxon>Bacteroidota</taxon>
        <taxon>Flavobacteriia</taxon>
        <taxon>Flavobacteriales</taxon>
        <taxon>Flavobacteriaceae</taxon>
        <taxon>Mesonia</taxon>
    </lineage>
</organism>
<dbReference type="EMBL" id="JACIFO010000002">
    <property type="protein sequence ID" value="MBB4118475.1"/>
    <property type="molecule type" value="Genomic_DNA"/>
</dbReference>
<accession>A0A840EMZ4</accession>
<dbReference type="Proteomes" id="UP000553034">
    <property type="component" value="Unassembled WGS sequence"/>
</dbReference>
<reference evidence="1 2" key="1">
    <citation type="submission" date="2020-08" db="EMBL/GenBank/DDBJ databases">
        <title>Genomic Encyclopedia of Type Strains, Phase IV (KMG-IV): sequencing the most valuable type-strain genomes for metagenomic binning, comparative biology and taxonomic classification.</title>
        <authorList>
            <person name="Goeker M."/>
        </authorList>
    </citation>
    <scope>NUCLEOTIDE SEQUENCE [LARGE SCALE GENOMIC DNA]</scope>
    <source>
        <strain evidence="1 2">DSM 29568</strain>
    </source>
</reference>
<gene>
    <name evidence="1" type="ORF">GGR32_000749</name>
</gene>
<dbReference type="NCBIfam" id="TIGR01200">
    <property type="entry name" value="GLPGLI"/>
    <property type="match status" value="1"/>
</dbReference>
<dbReference type="InterPro" id="IPR005901">
    <property type="entry name" value="GLPGLI"/>
</dbReference>
<dbReference type="RefSeq" id="WP_183476588.1">
    <property type="nucleotide sequence ID" value="NZ_JACIFO010000002.1"/>
</dbReference>
<comment type="caution">
    <text evidence="1">The sequence shown here is derived from an EMBL/GenBank/DDBJ whole genome shotgun (WGS) entry which is preliminary data.</text>
</comment>